<keyword evidence="11 13" id="KW-0739">Sodium transport</keyword>
<keyword evidence="10" id="KW-0325">Glycoprotein</keyword>
<accession>A0A914XAC2</accession>
<evidence type="ECO:0000256" key="10">
    <source>
        <dbReference type="ARBA" id="ARBA00023180"/>
    </source>
</evidence>
<evidence type="ECO:0000256" key="2">
    <source>
        <dbReference type="ARBA" id="ARBA00007193"/>
    </source>
</evidence>
<dbReference type="Proteomes" id="UP000887566">
    <property type="component" value="Unplaced"/>
</dbReference>
<feature type="region of interest" description="Disordered" evidence="14">
    <location>
        <begin position="987"/>
        <end position="1043"/>
    </location>
</feature>
<dbReference type="WBParaSite" id="PSAMB.scaffold723size42728.g8177.t2">
    <property type="protein sequence ID" value="PSAMB.scaffold723size42728.g8177.t2"/>
    <property type="gene ID" value="PSAMB.scaffold723size42728.g8177"/>
</dbReference>
<evidence type="ECO:0000256" key="7">
    <source>
        <dbReference type="ARBA" id="ARBA00023053"/>
    </source>
</evidence>
<dbReference type="PRINTS" id="PR01078">
    <property type="entry name" value="AMINACHANNEL"/>
</dbReference>
<evidence type="ECO:0000313" key="16">
    <source>
        <dbReference type="Proteomes" id="UP000887566"/>
    </source>
</evidence>
<evidence type="ECO:0000256" key="5">
    <source>
        <dbReference type="ARBA" id="ARBA00022692"/>
    </source>
</evidence>
<sequence length="1043" mass="117622">MVLRREPLEQETSFTEIAGEDNNEVVVDEEEDEDDQRIYYHIYDYEADAFSSLTTYHGLVRIYNARSWPSRIFWIVTVLFWLTLFVIHSGTLLWAFNQHSTEVVITTVVPENGIQFPALTVCNLNPVMRSKVAGWNMSDAVLNYLLKLYPEVGKLEPFATRKRYLAREHDEYLKYTEEFKSNTGREFELGAFFSETGHTCEDMVLSCKWGRKKLPNCCDYAVPVTTDLGQCFSFTNFNHSAGGQRQKISGASYGFHIVMDVKTEERNDAIQLAYMDAGIRLFVHPQNTLPYLHTDGVAAAPGTKVYGSLKLRNISLLSKEEWGSCLNKWDEDVHGVQIVDRNYSSAHCEANCVANIFWNKCNCVPLSQQFNSQMRVCTPFELRNCSNDDYLRATPNESFSVPEEIYSNCGCRMECNRLVYKIAAQYSALTMTHPHLHTHFGVSRSYVRDNLVAADVFMEEIVYEEYEQSPRSRRVDVLSKIGGSVGLFLGVSVITLFEILTFLFKSAWGAVSIERQKRFERKEQKIYETQLDALEKRILPADDISVIVENAADDDDFIEERSSWSLARRASEIPRGSRRVSQYIDRPRTASDHKKPSIDNDDIYMEQPSTSRRTDGFEDVEFAIENHQTNKPPAAPAITVDEPIAEEAHKPQDGRGVHRVRSNEGTRGNPMVRRQSRFLIRQASLSPASGANPSRRQSLRTLVLQQGRARHLSEHESAAASVSTRAAAGQLESGSQRRSSTTFAIRLPSSVPRTRHISESDAVRDTDRVESGRKASIQSTQSALSKNSDIVLTIIEHRRPSVAAWSRADQIQHLRRPLRPLLRRPARSMVVERRSSVALPTIVLRAEESDDEEARDSPMPSQLRRSLSERRPSRTPSAASGNQGSNREIQLSVVSDNRRLSIAPSSAATARRLSVAPSSAAMGRRPTRGQLLLRRPSRTVVIEHRRNSMLPASLSTAVDNGSTIQQDSLNYDRQPSNIHLAVVHEQRRSSIGSGEIGRLNRQRNRLVPAARSPSRLSTEPQPSTSAQYEPTSSVGTLHENDSD</sequence>
<feature type="region of interest" description="Disordered" evidence="14">
    <location>
        <begin position="704"/>
        <end position="783"/>
    </location>
</feature>
<evidence type="ECO:0000256" key="6">
    <source>
        <dbReference type="ARBA" id="ARBA00022989"/>
    </source>
</evidence>
<dbReference type="PANTHER" id="PTHR11690:SF120">
    <property type="entry name" value="FLR-1"/>
    <property type="match status" value="1"/>
</dbReference>
<evidence type="ECO:0000256" key="14">
    <source>
        <dbReference type="SAM" id="MobiDB-lite"/>
    </source>
</evidence>
<proteinExistence type="inferred from homology"/>
<dbReference type="InterPro" id="IPR001873">
    <property type="entry name" value="ENaC"/>
</dbReference>
<feature type="region of interest" description="Disordered" evidence="14">
    <location>
        <begin position="648"/>
        <end position="675"/>
    </location>
</feature>
<feature type="region of interest" description="Disordered" evidence="14">
    <location>
        <begin position="904"/>
        <end position="928"/>
    </location>
</feature>
<keyword evidence="16" id="KW-1185">Reference proteome</keyword>
<dbReference type="GO" id="GO:0015280">
    <property type="term" value="F:ligand-gated sodium channel activity"/>
    <property type="evidence" value="ECO:0007669"/>
    <property type="project" value="TreeGrafter"/>
</dbReference>
<keyword evidence="6 15" id="KW-1133">Transmembrane helix</keyword>
<keyword evidence="8 13" id="KW-0406">Ion transport</keyword>
<dbReference type="AlphaFoldDB" id="A0A914XAC2"/>
<keyword evidence="5 13" id="KW-0812">Transmembrane</keyword>
<evidence type="ECO:0000256" key="1">
    <source>
        <dbReference type="ARBA" id="ARBA00004141"/>
    </source>
</evidence>
<reference evidence="17" key="1">
    <citation type="submission" date="2022-11" db="UniProtKB">
        <authorList>
            <consortium name="WormBaseParasite"/>
        </authorList>
    </citation>
    <scope>IDENTIFICATION</scope>
</reference>
<feature type="region of interest" description="Disordered" evidence="14">
    <location>
        <begin position="848"/>
        <end position="892"/>
    </location>
</feature>
<comment type="subcellular location">
    <subcellularLocation>
        <location evidence="1">Membrane</location>
        <topology evidence="1">Multi-pass membrane protein</topology>
    </subcellularLocation>
</comment>
<feature type="compositionally biased region" description="Polar residues" evidence="14">
    <location>
        <begin position="878"/>
        <end position="892"/>
    </location>
</feature>
<keyword evidence="4 13" id="KW-0894">Sodium channel</keyword>
<evidence type="ECO:0000256" key="3">
    <source>
        <dbReference type="ARBA" id="ARBA00022448"/>
    </source>
</evidence>
<keyword evidence="12 13" id="KW-0407">Ion channel</keyword>
<name>A0A914XAC2_9BILA</name>
<feature type="compositionally biased region" description="Polar residues" evidence="14">
    <location>
        <begin position="1014"/>
        <end position="1035"/>
    </location>
</feature>
<feature type="compositionally biased region" description="Low complexity" evidence="14">
    <location>
        <begin position="718"/>
        <end position="728"/>
    </location>
</feature>
<feature type="compositionally biased region" description="Polar residues" evidence="14">
    <location>
        <begin position="732"/>
        <end position="743"/>
    </location>
</feature>
<keyword evidence="9 15" id="KW-0472">Membrane</keyword>
<organism evidence="16 17">
    <name type="scientific">Plectus sambesii</name>
    <dbReference type="NCBI Taxonomy" id="2011161"/>
    <lineage>
        <taxon>Eukaryota</taxon>
        <taxon>Metazoa</taxon>
        <taxon>Ecdysozoa</taxon>
        <taxon>Nematoda</taxon>
        <taxon>Chromadorea</taxon>
        <taxon>Plectida</taxon>
        <taxon>Plectina</taxon>
        <taxon>Plectoidea</taxon>
        <taxon>Plectidae</taxon>
        <taxon>Plectus</taxon>
    </lineage>
</organism>
<protein>
    <submittedName>
        <fullName evidence="17">Uncharacterized protein</fullName>
    </submittedName>
</protein>
<keyword evidence="3 13" id="KW-0813">Transport</keyword>
<evidence type="ECO:0000256" key="15">
    <source>
        <dbReference type="SAM" id="Phobius"/>
    </source>
</evidence>
<dbReference type="GO" id="GO:0005886">
    <property type="term" value="C:plasma membrane"/>
    <property type="evidence" value="ECO:0007669"/>
    <property type="project" value="TreeGrafter"/>
</dbReference>
<evidence type="ECO:0000313" key="17">
    <source>
        <dbReference type="WBParaSite" id="PSAMB.scaffold723size42728.g8177.t2"/>
    </source>
</evidence>
<evidence type="ECO:0000256" key="9">
    <source>
        <dbReference type="ARBA" id="ARBA00023136"/>
    </source>
</evidence>
<dbReference type="Gene3D" id="2.60.470.10">
    <property type="entry name" value="Acid-sensing ion channels like domains"/>
    <property type="match status" value="1"/>
</dbReference>
<feature type="compositionally biased region" description="Basic and acidic residues" evidence="14">
    <location>
        <begin position="756"/>
        <end position="773"/>
    </location>
</feature>
<evidence type="ECO:0000256" key="12">
    <source>
        <dbReference type="ARBA" id="ARBA00023303"/>
    </source>
</evidence>
<dbReference type="PANTHER" id="PTHR11690">
    <property type="entry name" value="AMILORIDE-SENSITIVE SODIUM CHANNEL-RELATED"/>
    <property type="match status" value="1"/>
</dbReference>
<feature type="transmembrane region" description="Helical" evidence="15">
    <location>
        <begin position="72"/>
        <end position="96"/>
    </location>
</feature>
<evidence type="ECO:0000256" key="8">
    <source>
        <dbReference type="ARBA" id="ARBA00023065"/>
    </source>
</evidence>
<dbReference type="Gene3D" id="1.10.287.770">
    <property type="entry name" value="YojJ-like"/>
    <property type="match status" value="1"/>
</dbReference>
<feature type="compositionally biased region" description="Basic and acidic residues" evidence="14">
    <location>
        <begin position="648"/>
        <end position="664"/>
    </location>
</feature>
<keyword evidence="7" id="KW-0915">Sodium</keyword>
<comment type="similarity">
    <text evidence="2 13">Belongs to the amiloride-sensitive sodium channel (TC 1.A.6) family.</text>
</comment>
<evidence type="ECO:0000256" key="13">
    <source>
        <dbReference type="RuleBase" id="RU000679"/>
    </source>
</evidence>
<evidence type="ECO:0000256" key="11">
    <source>
        <dbReference type="ARBA" id="ARBA00023201"/>
    </source>
</evidence>
<evidence type="ECO:0000256" key="4">
    <source>
        <dbReference type="ARBA" id="ARBA00022461"/>
    </source>
</evidence>
<dbReference type="Pfam" id="PF00858">
    <property type="entry name" value="ASC"/>
    <property type="match status" value="1"/>
</dbReference>